<dbReference type="PROSITE" id="PS50011">
    <property type="entry name" value="PROTEIN_KINASE_DOM"/>
    <property type="match status" value="1"/>
</dbReference>
<dbReference type="GO" id="GO:0004674">
    <property type="term" value="F:protein serine/threonine kinase activity"/>
    <property type="evidence" value="ECO:0007669"/>
    <property type="project" value="TreeGrafter"/>
</dbReference>
<feature type="non-terminal residue" evidence="2">
    <location>
        <position position="1"/>
    </location>
</feature>
<dbReference type="Proteomes" id="UP001153678">
    <property type="component" value="Unassembled WGS sequence"/>
</dbReference>
<dbReference type="Pfam" id="PF07714">
    <property type="entry name" value="PK_Tyr_Ser-Thr"/>
    <property type="match status" value="1"/>
</dbReference>
<evidence type="ECO:0000259" key="1">
    <source>
        <dbReference type="PROSITE" id="PS50011"/>
    </source>
</evidence>
<organism evidence="2 3">
    <name type="scientific">Funneliformis geosporum</name>
    <dbReference type="NCBI Taxonomy" id="1117311"/>
    <lineage>
        <taxon>Eukaryota</taxon>
        <taxon>Fungi</taxon>
        <taxon>Fungi incertae sedis</taxon>
        <taxon>Mucoromycota</taxon>
        <taxon>Glomeromycotina</taxon>
        <taxon>Glomeromycetes</taxon>
        <taxon>Glomerales</taxon>
        <taxon>Glomeraceae</taxon>
        <taxon>Funneliformis</taxon>
    </lineage>
</organism>
<dbReference type="OrthoDB" id="4062651at2759"/>
<dbReference type="InterPro" id="IPR051681">
    <property type="entry name" value="Ser/Thr_Kinases-Pseudokinases"/>
</dbReference>
<gene>
    <name evidence="2" type="ORF">FWILDA_LOCUS7286</name>
</gene>
<dbReference type="InterPro" id="IPR000719">
    <property type="entry name" value="Prot_kinase_dom"/>
</dbReference>
<dbReference type="InterPro" id="IPR001245">
    <property type="entry name" value="Ser-Thr/Tyr_kinase_cat_dom"/>
</dbReference>
<reference evidence="2" key="1">
    <citation type="submission" date="2022-08" db="EMBL/GenBank/DDBJ databases">
        <authorList>
            <person name="Kallberg Y."/>
            <person name="Tangrot J."/>
            <person name="Rosling A."/>
        </authorList>
    </citation>
    <scope>NUCLEOTIDE SEQUENCE</scope>
    <source>
        <strain evidence="2">Wild A</strain>
    </source>
</reference>
<comment type="caution">
    <text evidence="2">The sequence shown here is derived from an EMBL/GenBank/DDBJ whole genome shotgun (WGS) entry which is preliminary data.</text>
</comment>
<protein>
    <submittedName>
        <fullName evidence="2">18379_t:CDS:1</fullName>
    </submittedName>
</protein>
<name>A0A9W4SPH2_9GLOM</name>
<accession>A0A9W4SPH2</accession>
<sequence>LYDYHRSLNGSVADYFGITKDPSSSDFMFVMKYYDDSDLYSYIEEMRGFLGWTDIITTLWGLSKEIIRVQKKIGYCYGNFHGGNLLVEDGNIRFTDIQLRFQIDKRNELDKILPYLAPEILKGEPTTNSTDIYSFGIIMWILSAGIVPWCNTPYDHKLMNEICLGQRPKIIRGIPDIFTKLMKKCWDPNPLKRPTAFELHEILESWVTDIDDSNISDFSNTDENNILESERNKLHRQGFYHKDISSSRLVDFSQLIN</sequence>
<proteinExistence type="predicted"/>
<dbReference type="GO" id="GO:0005524">
    <property type="term" value="F:ATP binding"/>
    <property type="evidence" value="ECO:0007669"/>
    <property type="project" value="InterPro"/>
</dbReference>
<evidence type="ECO:0000313" key="3">
    <source>
        <dbReference type="Proteomes" id="UP001153678"/>
    </source>
</evidence>
<evidence type="ECO:0000313" key="2">
    <source>
        <dbReference type="EMBL" id="CAI2175828.1"/>
    </source>
</evidence>
<dbReference type="InterPro" id="IPR011009">
    <property type="entry name" value="Kinase-like_dom_sf"/>
</dbReference>
<dbReference type="EMBL" id="CAMKVN010001417">
    <property type="protein sequence ID" value="CAI2175828.1"/>
    <property type="molecule type" value="Genomic_DNA"/>
</dbReference>
<feature type="domain" description="Protein kinase" evidence="1">
    <location>
        <begin position="1"/>
        <end position="203"/>
    </location>
</feature>
<dbReference type="PANTHER" id="PTHR44329">
    <property type="entry name" value="SERINE/THREONINE-PROTEIN KINASE TNNI3K-RELATED"/>
    <property type="match status" value="1"/>
</dbReference>
<dbReference type="Gene3D" id="1.10.510.10">
    <property type="entry name" value="Transferase(Phosphotransferase) domain 1"/>
    <property type="match status" value="1"/>
</dbReference>
<dbReference type="SUPFAM" id="SSF56112">
    <property type="entry name" value="Protein kinase-like (PK-like)"/>
    <property type="match status" value="1"/>
</dbReference>
<dbReference type="AlphaFoldDB" id="A0A9W4SPH2"/>
<keyword evidence="3" id="KW-1185">Reference proteome</keyword>